<dbReference type="AlphaFoldDB" id="A0AAD1X890"/>
<reference evidence="2" key="1">
    <citation type="submission" date="2023-07" db="EMBL/GenBank/DDBJ databases">
        <authorList>
            <consortium name="AG Swart"/>
            <person name="Singh M."/>
            <person name="Singh A."/>
            <person name="Seah K."/>
            <person name="Emmerich C."/>
        </authorList>
    </citation>
    <scope>NUCLEOTIDE SEQUENCE</scope>
    <source>
        <strain evidence="2">DP1</strain>
    </source>
</reference>
<dbReference type="EMBL" id="CAMPGE010005714">
    <property type="protein sequence ID" value="CAI2364559.1"/>
    <property type="molecule type" value="Genomic_DNA"/>
</dbReference>
<accession>A0AAD1X890</accession>
<organism evidence="2 3">
    <name type="scientific">Euplotes crassus</name>
    <dbReference type="NCBI Taxonomy" id="5936"/>
    <lineage>
        <taxon>Eukaryota</taxon>
        <taxon>Sar</taxon>
        <taxon>Alveolata</taxon>
        <taxon>Ciliophora</taxon>
        <taxon>Intramacronucleata</taxon>
        <taxon>Spirotrichea</taxon>
        <taxon>Hypotrichia</taxon>
        <taxon>Euplotida</taxon>
        <taxon>Euplotidae</taxon>
        <taxon>Moneuplotes</taxon>
    </lineage>
</organism>
<feature type="compositionally biased region" description="Polar residues" evidence="1">
    <location>
        <begin position="46"/>
        <end position="62"/>
    </location>
</feature>
<evidence type="ECO:0000256" key="1">
    <source>
        <dbReference type="SAM" id="MobiDB-lite"/>
    </source>
</evidence>
<sequence length="411" mass="47377">MSYTCSDSYEPVLRKKRLHEKKAKKQSTNCNSRMQILKIADKIKQRISSTKKSTKLHQTQRMTPYKEDSEEDSPISYQLSAEKEPRLRNSRNKPSLAHKSGVNNSLRNNFLRNSYRINQTSAACTKKKRNLNTSTSSEVLQASPYKNIPSRRNFNSTLKSSLLSFEADEEIPEEREFVIPEERVFEEEEEPVPMKLPKQYQHKLNHSLSSLVEPKLNRVPKTKSIKKPLGMNSTSSFAQSISKPYTRTKVEKLKKTTHSFLKVKTEKLEVTKNIEISHKKPFKYVETTKHVKRSVNSALGDNYTPSTYKVNKKSYYSSSSGNANKLKIVSLSDARKKRQLQHNHSGVNLTHLNTTESDENVSFEIFSEPKTTRSKISLKGFRDSRNQHKMAKQKLGCEVKHSYSSSLFEYQ</sequence>
<protein>
    <submittedName>
        <fullName evidence="2">Uncharacterized protein</fullName>
    </submittedName>
</protein>
<keyword evidence="3" id="KW-1185">Reference proteome</keyword>
<evidence type="ECO:0000313" key="3">
    <source>
        <dbReference type="Proteomes" id="UP001295684"/>
    </source>
</evidence>
<evidence type="ECO:0000313" key="2">
    <source>
        <dbReference type="EMBL" id="CAI2364559.1"/>
    </source>
</evidence>
<feature type="region of interest" description="Disordered" evidence="1">
    <location>
        <begin position="43"/>
        <end position="107"/>
    </location>
</feature>
<name>A0AAD1X890_EUPCR</name>
<proteinExistence type="predicted"/>
<dbReference type="Proteomes" id="UP001295684">
    <property type="component" value="Unassembled WGS sequence"/>
</dbReference>
<gene>
    <name evidence="2" type="ORF">ECRASSUSDP1_LOCUS5904</name>
</gene>
<comment type="caution">
    <text evidence="2">The sequence shown here is derived from an EMBL/GenBank/DDBJ whole genome shotgun (WGS) entry which is preliminary data.</text>
</comment>